<evidence type="ECO:0008006" key="3">
    <source>
        <dbReference type="Google" id="ProtNLM"/>
    </source>
</evidence>
<dbReference type="EMBL" id="JACGCM010002647">
    <property type="protein sequence ID" value="KAF6137494.1"/>
    <property type="molecule type" value="Genomic_DNA"/>
</dbReference>
<dbReference type="InterPro" id="IPR011042">
    <property type="entry name" value="6-blade_b-propeller_TolB-like"/>
</dbReference>
<sequence length="231" mass="25758">MGFLKQRNQTARRSHPHIDPTHFIKRASHDTHLIGAEVRGNVDGAFDSRYLVTANTTICSYCIIWSSIEYGQLLVGMIGDALKIFEELKLCDDLIQCYWNQGLLHLLYNLFQGRCSCNSNVNCDPSKLGPDNGGQPCQYHSVISEFTANGTTSKPSSATRANPSEVRKIFTMGLPFSGHHARQILFGPDDGYLYFMMGVGGSKGDPYNFAQNKKFLLGKIMRLDIDNIPSE</sequence>
<evidence type="ECO:0000313" key="2">
    <source>
        <dbReference type="Proteomes" id="UP000541444"/>
    </source>
</evidence>
<dbReference type="Gene3D" id="2.120.10.30">
    <property type="entry name" value="TolB, C-terminal domain"/>
    <property type="match status" value="1"/>
</dbReference>
<reference evidence="1 2" key="1">
    <citation type="journal article" date="2020" name="IScience">
        <title>Genome Sequencing of the Endangered Kingdonia uniflora (Circaeasteraceae, Ranunculales) Reveals Potential Mechanisms of Evolutionary Specialization.</title>
        <authorList>
            <person name="Sun Y."/>
            <person name="Deng T."/>
            <person name="Zhang A."/>
            <person name="Moore M.J."/>
            <person name="Landis J.B."/>
            <person name="Lin N."/>
            <person name="Zhang H."/>
            <person name="Zhang X."/>
            <person name="Huang J."/>
            <person name="Zhang X."/>
            <person name="Sun H."/>
            <person name="Wang H."/>
        </authorList>
    </citation>
    <scope>NUCLEOTIDE SEQUENCE [LARGE SCALE GENOMIC DNA]</scope>
    <source>
        <strain evidence="1">TB1705</strain>
        <tissue evidence="1">Leaf</tissue>
    </source>
</reference>
<protein>
    <recommendedName>
        <fullName evidence="3">Glucose/Sorbosone dehydrogenase domain-containing protein</fullName>
    </recommendedName>
</protein>
<dbReference type="PANTHER" id="PTHR19328:SF13">
    <property type="entry name" value="HIPL1 PROTEIN"/>
    <property type="match status" value="1"/>
</dbReference>
<proteinExistence type="predicted"/>
<gene>
    <name evidence="1" type="ORF">GIB67_031773</name>
</gene>
<comment type="caution">
    <text evidence="1">The sequence shown here is derived from an EMBL/GenBank/DDBJ whole genome shotgun (WGS) entry which is preliminary data.</text>
</comment>
<name>A0A7J7L4L1_9MAGN</name>
<dbReference type="OrthoDB" id="10266706at2759"/>
<dbReference type="PANTHER" id="PTHR19328">
    <property type="entry name" value="HEDGEHOG-INTERACTING PROTEIN"/>
    <property type="match status" value="1"/>
</dbReference>
<accession>A0A7J7L4L1</accession>
<keyword evidence="2" id="KW-1185">Reference proteome</keyword>
<dbReference type="Proteomes" id="UP000541444">
    <property type="component" value="Unassembled WGS sequence"/>
</dbReference>
<dbReference type="AlphaFoldDB" id="A0A7J7L4L1"/>
<evidence type="ECO:0000313" key="1">
    <source>
        <dbReference type="EMBL" id="KAF6137494.1"/>
    </source>
</evidence>
<organism evidence="1 2">
    <name type="scientific">Kingdonia uniflora</name>
    <dbReference type="NCBI Taxonomy" id="39325"/>
    <lineage>
        <taxon>Eukaryota</taxon>
        <taxon>Viridiplantae</taxon>
        <taxon>Streptophyta</taxon>
        <taxon>Embryophyta</taxon>
        <taxon>Tracheophyta</taxon>
        <taxon>Spermatophyta</taxon>
        <taxon>Magnoliopsida</taxon>
        <taxon>Ranunculales</taxon>
        <taxon>Circaeasteraceae</taxon>
        <taxon>Kingdonia</taxon>
    </lineage>
</organism>